<evidence type="ECO:0000313" key="5">
    <source>
        <dbReference type="Proteomes" id="UP000189274"/>
    </source>
</evidence>
<evidence type="ECO:0000313" key="2">
    <source>
        <dbReference type="EMBL" id="ONH70459.1"/>
    </source>
</evidence>
<dbReference type="HOGENOM" id="CLU_2794286_0_0_1"/>
<name>A0A099NQB4_PICKU</name>
<evidence type="ECO:0000313" key="1">
    <source>
        <dbReference type="EMBL" id="KGK34913.1"/>
    </source>
</evidence>
<evidence type="ECO:0000313" key="4">
    <source>
        <dbReference type="Proteomes" id="UP000029867"/>
    </source>
</evidence>
<dbReference type="Proteomes" id="UP000029867">
    <property type="component" value="Unassembled WGS sequence"/>
</dbReference>
<dbReference type="Proteomes" id="UP000189274">
    <property type="component" value="Unassembled WGS sequence"/>
</dbReference>
<comment type="caution">
    <text evidence="1">The sequence shown here is derived from an EMBL/GenBank/DDBJ whole genome shotgun (WGS) entry which is preliminary data.</text>
</comment>
<gene>
    <name evidence="3" type="ORF">BOH78_1572</name>
    <name evidence="2" type="ORF">BOH78_5203</name>
    <name evidence="1" type="ORF">JL09_g5938</name>
</gene>
<organism evidence="1 4">
    <name type="scientific">Pichia kudriavzevii</name>
    <name type="common">Yeast</name>
    <name type="synonym">Issatchenkia orientalis</name>
    <dbReference type="NCBI Taxonomy" id="4909"/>
    <lineage>
        <taxon>Eukaryota</taxon>
        <taxon>Fungi</taxon>
        <taxon>Dikarya</taxon>
        <taxon>Ascomycota</taxon>
        <taxon>Saccharomycotina</taxon>
        <taxon>Pichiomycetes</taxon>
        <taxon>Pichiales</taxon>
        <taxon>Pichiaceae</taxon>
        <taxon>Pichia</taxon>
    </lineage>
</organism>
<dbReference type="EMBL" id="MQVM01000005">
    <property type="protein sequence ID" value="ONH75905.1"/>
    <property type="molecule type" value="Genomic_DNA"/>
</dbReference>
<proteinExistence type="predicted"/>
<dbReference type="EMBL" id="MQVM01000108">
    <property type="protein sequence ID" value="ONH70459.1"/>
    <property type="molecule type" value="Genomic_DNA"/>
</dbReference>
<dbReference type="AlphaFoldDB" id="A0A099NQB4"/>
<sequence length="68" mass="8078">MEKTGIESNWTNMEILIVSDFPVRIYFQFAGMEFSIGIDNRTNARNLSKHIELKSEKFRFPTKFLFWG</sequence>
<reference evidence="4" key="1">
    <citation type="journal article" date="2014" name="Microb. Cell Fact.">
        <title>Exploiting Issatchenkia orientalis SD108 for succinic acid production.</title>
        <authorList>
            <person name="Xiao H."/>
            <person name="Shao Z."/>
            <person name="Jiang Y."/>
            <person name="Dole S."/>
            <person name="Zhao H."/>
        </authorList>
    </citation>
    <scope>NUCLEOTIDE SEQUENCE [LARGE SCALE GENOMIC DNA]</scope>
    <source>
        <strain evidence="4">SD108</strain>
    </source>
</reference>
<reference evidence="1" key="2">
    <citation type="submission" date="2014-08" db="EMBL/GenBank/DDBJ databases">
        <title>Exploiting Issatchenkia orientalis SD108 for Succinic Acid Production.</title>
        <authorList>
            <person name="Xiao H."/>
            <person name="Shao Z."/>
            <person name="Jiang Y."/>
            <person name="Dole S."/>
            <person name="Zhao H."/>
        </authorList>
    </citation>
    <scope>NUCLEOTIDE SEQUENCE [LARGE SCALE GENOMIC DNA]</scope>
    <source>
        <strain evidence="1">SD108</strain>
    </source>
</reference>
<protein>
    <submittedName>
        <fullName evidence="1">Uncharacterized protein</fullName>
    </submittedName>
</protein>
<evidence type="ECO:0000313" key="3">
    <source>
        <dbReference type="EMBL" id="ONH75905.1"/>
    </source>
</evidence>
<accession>A0A099NQB4</accession>
<reference evidence="5" key="3">
    <citation type="journal article" date="2017" name="Genome Announc.">
        <title>Genome sequences of Cyberlindnera fabianii 65, Pichia kudriavzevii 129, and Saccharomyces cerevisiae 131 isolated from fermented masau fruits in Zimbabwe.</title>
        <authorList>
            <person name="van Rijswijck I.M.H."/>
            <person name="Derks M.F.L."/>
            <person name="Abee T."/>
            <person name="de Ridder D."/>
            <person name="Smid E.J."/>
        </authorList>
    </citation>
    <scope>NUCLEOTIDE SEQUENCE [LARGE SCALE GENOMIC DNA]</scope>
    <source>
        <strain evidence="5">129</strain>
    </source>
</reference>
<dbReference type="EMBL" id="JQFK01001158">
    <property type="protein sequence ID" value="KGK34913.1"/>
    <property type="molecule type" value="Genomic_DNA"/>
</dbReference>
<reference evidence="2" key="4">
    <citation type="submission" date="2017-01" db="EMBL/GenBank/DDBJ databases">
        <authorList>
            <person name="Mah S.A."/>
            <person name="Swanson W.J."/>
            <person name="Moy G.W."/>
            <person name="Vacquier V.D."/>
        </authorList>
    </citation>
    <scope>NUCLEOTIDE SEQUENCE [LARGE SCALE GENOMIC DNA]</scope>
    <source>
        <strain evidence="2">129</strain>
    </source>
</reference>